<evidence type="ECO:0000313" key="2">
    <source>
        <dbReference type="Proteomes" id="UP001321479"/>
    </source>
</evidence>
<reference evidence="1 2" key="1">
    <citation type="submission" date="2021-02" db="EMBL/GenBank/DDBJ databases">
        <title>Cotonvirus japonicus, which uses Golgi apparatus of host cells for its virion factory, phylogenetically links tailed tupanvirus and icosahedral mimivirus.</title>
        <authorList>
            <person name="Takahashi H."/>
            <person name="Fukaya S."/>
            <person name="Song C."/>
            <person name="Murata K."/>
            <person name="Takemura M."/>
        </authorList>
    </citation>
    <scope>NUCLEOTIDE SEQUENCE [LARGE SCALE GENOMIC DNA]</scope>
</reference>
<dbReference type="GeneID" id="80557833"/>
<accession>A0ABM7NR38</accession>
<dbReference type="Proteomes" id="UP001321479">
    <property type="component" value="Segment"/>
</dbReference>
<proteinExistence type="predicted"/>
<evidence type="ECO:0000313" key="1">
    <source>
        <dbReference type="EMBL" id="BCS82628.1"/>
    </source>
</evidence>
<protein>
    <submittedName>
        <fullName evidence="1">Uncharacterized protein</fullName>
    </submittedName>
</protein>
<sequence length="363" mass="42808">MDCVNLISYIDSTEFEFSLNKIKDLENYLEDKLFDENLFDYLFEILQKINSKQYEFLEFILKKVQPVKPTKHLTFDIIYKILNLIFCQKIDVLLMLEPFVVELKSGKLRKIFEIINPGCISITRIIKAFIHKIPKIKGKDFCAILYNLGKKEELKFLSDMAKLEFIEQITCKLDCYIGRIPQILKCFDNLTNIRKAMYHIIINAPDFDMNYYGFVETCKRLNEKSRLHFIEGFILAREKHGWDFPDKDLTQYELCQKLKELLDVKSYQEFVKVFIDDKSISDKFIIDSQIEQSITNFNGDNTIYPTFETLDKLVNDKISNFFTKDISNTSDIQSIIVSEDKNIRNTTLIYASGKKIIYQQKID</sequence>
<dbReference type="EMBL" id="AP024483">
    <property type="protein sequence ID" value="BCS82628.1"/>
    <property type="molecule type" value="Genomic_DNA"/>
</dbReference>
<organism evidence="1 2">
    <name type="scientific">Cotonvirus japonicus</name>
    <dbReference type="NCBI Taxonomy" id="2811091"/>
    <lineage>
        <taxon>Viruses</taxon>
        <taxon>Varidnaviria</taxon>
        <taxon>Bamfordvirae</taxon>
        <taxon>Nucleocytoviricota</taxon>
        <taxon>Megaviricetes</taxon>
        <taxon>Imitervirales</taxon>
        <taxon>Mimiviridae</taxon>
        <taxon>Megamimivirinae</taxon>
        <taxon>Cotonvirus</taxon>
        <taxon>Cotonvirus japonicum</taxon>
    </lineage>
</organism>
<keyword evidence="2" id="KW-1185">Reference proteome</keyword>
<name>A0ABM7NR38_9VIRU</name>
<dbReference type="RefSeq" id="YP_010841236.1">
    <property type="nucleotide sequence ID" value="NC_079139.1"/>
</dbReference>